<dbReference type="EMBL" id="BK059083">
    <property type="protein sequence ID" value="DAE28233.1"/>
    <property type="molecule type" value="Genomic_DNA"/>
</dbReference>
<evidence type="ECO:0000313" key="1">
    <source>
        <dbReference type="EMBL" id="DAE28233.1"/>
    </source>
</evidence>
<organism evidence="1">
    <name type="scientific">virus sp. ctuZj11</name>
    <dbReference type="NCBI Taxonomy" id="2825825"/>
    <lineage>
        <taxon>Viruses</taxon>
    </lineage>
</organism>
<reference evidence="1" key="1">
    <citation type="journal article" date="2021" name="Proc. Natl. Acad. Sci. U.S.A.">
        <title>A Catalog of Tens of Thousands of Viruses from Human Metagenomes Reveals Hidden Associations with Chronic Diseases.</title>
        <authorList>
            <person name="Tisza M.J."/>
            <person name="Buck C.B."/>
        </authorList>
    </citation>
    <scope>NUCLEOTIDE SEQUENCE</scope>
    <source>
        <strain evidence="1">CtuZj11</strain>
    </source>
</reference>
<dbReference type="Gene3D" id="3.30.2220.10">
    <property type="entry name" value="rbstp2171"/>
    <property type="match status" value="1"/>
</dbReference>
<name>A0A8S5RAY9_9VIRU</name>
<sequence>MNEEFNTEEIIEETIDPKLQAEIDKKVAELKAADPKLKSVKVFVVDGTDDDDKELYVAYLRQPSFMTFSKYLTAAQKGNQAVALRQLATDCFLAGDRELVDDDSLFLFGLMGQLNQLTEMRSGRLVNLSKPRK</sequence>
<proteinExistence type="predicted"/>
<accession>A0A8S5RAY9</accession>
<protein>
    <submittedName>
        <fullName evidence="1">Uncharacterized protein</fullName>
    </submittedName>
</protein>